<keyword evidence="4" id="KW-0418">Kinase</keyword>
<evidence type="ECO:0000256" key="1">
    <source>
        <dbReference type="ARBA" id="ARBA00004370"/>
    </source>
</evidence>
<dbReference type="AlphaFoldDB" id="A0ABD1VGU7"/>
<organism evidence="4 5">
    <name type="scientific">Forsythia ovata</name>
    <dbReference type="NCBI Taxonomy" id="205694"/>
    <lineage>
        <taxon>Eukaryota</taxon>
        <taxon>Viridiplantae</taxon>
        <taxon>Streptophyta</taxon>
        <taxon>Embryophyta</taxon>
        <taxon>Tracheophyta</taxon>
        <taxon>Spermatophyta</taxon>
        <taxon>Magnoliopsida</taxon>
        <taxon>eudicotyledons</taxon>
        <taxon>Gunneridae</taxon>
        <taxon>Pentapetalae</taxon>
        <taxon>asterids</taxon>
        <taxon>lamiids</taxon>
        <taxon>Lamiales</taxon>
        <taxon>Oleaceae</taxon>
        <taxon>Forsythieae</taxon>
        <taxon>Forsythia</taxon>
    </lineage>
</organism>
<evidence type="ECO:0000313" key="4">
    <source>
        <dbReference type="EMBL" id="KAL2535848.1"/>
    </source>
</evidence>
<evidence type="ECO:0000256" key="2">
    <source>
        <dbReference type="ARBA" id="ARBA00022527"/>
    </source>
</evidence>
<dbReference type="InterPro" id="IPR011009">
    <property type="entry name" value="Kinase-like_dom_sf"/>
</dbReference>
<keyword evidence="3" id="KW-0472">Membrane</keyword>
<dbReference type="GO" id="GO:0016020">
    <property type="term" value="C:membrane"/>
    <property type="evidence" value="ECO:0007669"/>
    <property type="project" value="UniProtKB-SubCell"/>
</dbReference>
<keyword evidence="2" id="KW-0723">Serine/threonine-protein kinase</keyword>
<keyword evidence="4" id="KW-0808">Transferase</keyword>
<sequence length="108" mass="12204">MARIIREKSSTLRVRVVDCLGNFNRFRYVDHKSKSRNGNDPKKEAATPKEPLAHIAAQTFTFRELAYATQNFRPECLLGEGGFGHVYQGRLESTGQVGHPWLLVNSSK</sequence>
<dbReference type="SUPFAM" id="SSF56112">
    <property type="entry name" value="Protein kinase-like (PK-like)"/>
    <property type="match status" value="1"/>
</dbReference>
<dbReference type="PANTHER" id="PTHR47985">
    <property type="entry name" value="OS07G0668900 PROTEIN"/>
    <property type="match status" value="1"/>
</dbReference>
<name>A0ABD1VGU7_9LAMI</name>
<comment type="subcellular location">
    <subcellularLocation>
        <location evidence="1">Membrane</location>
    </subcellularLocation>
</comment>
<accession>A0ABD1VGU7</accession>
<dbReference type="EMBL" id="JBFOLJ010000005">
    <property type="protein sequence ID" value="KAL2535848.1"/>
    <property type="molecule type" value="Genomic_DNA"/>
</dbReference>
<dbReference type="Gene3D" id="3.30.200.20">
    <property type="entry name" value="Phosphorylase Kinase, domain 1"/>
    <property type="match status" value="1"/>
</dbReference>
<keyword evidence="5" id="KW-1185">Reference proteome</keyword>
<dbReference type="GO" id="GO:0004674">
    <property type="term" value="F:protein serine/threonine kinase activity"/>
    <property type="evidence" value="ECO:0007669"/>
    <property type="project" value="UniProtKB-KW"/>
</dbReference>
<dbReference type="PANTHER" id="PTHR47985:SF4">
    <property type="entry name" value="SERINE_THREONINE-PROTEIN KINASE PBL27"/>
    <property type="match status" value="1"/>
</dbReference>
<reference evidence="5" key="1">
    <citation type="submission" date="2024-07" db="EMBL/GenBank/DDBJ databases">
        <title>Two chromosome-level genome assemblies of Korean endemic species Abeliophyllum distichum and Forsythia ovata (Oleaceae).</title>
        <authorList>
            <person name="Jang H."/>
        </authorList>
    </citation>
    <scope>NUCLEOTIDE SEQUENCE [LARGE SCALE GENOMIC DNA]</scope>
</reference>
<gene>
    <name evidence="4" type="ORF">Fot_17239</name>
</gene>
<comment type="caution">
    <text evidence="4">The sequence shown here is derived from an EMBL/GenBank/DDBJ whole genome shotgun (WGS) entry which is preliminary data.</text>
</comment>
<dbReference type="Proteomes" id="UP001604277">
    <property type="component" value="Unassembled WGS sequence"/>
</dbReference>
<evidence type="ECO:0000313" key="5">
    <source>
        <dbReference type="Proteomes" id="UP001604277"/>
    </source>
</evidence>
<proteinExistence type="predicted"/>
<evidence type="ECO:0000256" key="3">
    <source>
        <dbReference type="ARBA" id="ARBA00023136"/>
    </source>
</evidence>
<protein>
    <submittedName>
        <fullName evidence="4">Protein kinase domain-containing protein</fullName>
    </submittedName>
</protein>